<reference evidence="2 3" key="2">
    <citation type="journal article" date="2012" name="Proc. Natl. Acad. Sci. U.S.A.">
        <title>Antigenic diversity is generated by distinct evolutionary mechanisms in African trypanosome species.</title>
        <authorList>
            <person name="Jackson A.P."/>
            <person name="Berry A."/>
            <person name="Aslett M."/>
            <person name="Allison H.C."/>
            <person name="Burton P."/>
            <person name="Vavrova-Anderson J."/>
            <person name="Brown R."/>
            <person name="Browne H."/>
            <person name="Corton N."/>
            <person name="Hauser H."/>
            <person name="Gamble J."/>
            <person name="Gilderthorp R."/>
            <person name="Marcello L."/>
            <person name="McQuillan J."/>
            <person name="Otto T.D."/>
            <person name="Quail M.A."/>
            <person name="Sanders M.J."/>
            <person name="van Tonder A."/>
            <person name="Ginger M.L."/>
            <person name="Field M.C."/>
            <person name="Barry J.D."/>
            <person name="Hertz-Fowler C."/>
            <person name="Berriman M."/>
        </authorList>
    </citation>
    <scope>NUCLEOTIDE SEQUENCE [LARGE SCALE GENOMIC DNA]</scope>
    <source>
        <strain evidence="2 3">IL3000</strain>
    </source>
</reference>
<dbReference type="InterPro" id="IPR035979">
    <property type="entry name" value="RBD_domain_sf"/>
</dbReference>
<evidence type="ECO:0000256" key="1">
    <source>
        <dbReference type="SAM" id="MobiDB-lite"/>
    </source>
</evidence>
<comment type="caution">
    <text evidence="2">The sequence shown here is derived from an EMBL/GenBank/DDBJ whole genome shotgun (WGS) entry which is preliminary data.</text>
</comment>
<evidence type="ECO:0000313" key="3">
    <source>
        <dbReference type="Proteomes" id="UP000000702"/>
    </source>
</evidence>
<dbReference type="EMBL" id="CAEQ01000868">
    <property type="protein sequence ID" value="CCD12773.1"/>
    <property type="molecule type" value="Genomic_DNA"/>
</dbReference>
<name>F9W6G8_TRYCI</name>
<feature type="compositionally biased region" description="Basic and acidic residues" evidence="1">
    <location>
        <begin position="108"/>
        <end position="117"/>
    </location>
</feature>
<accession>F9W6G8</accession>
<gene>
    <name evidence="2" type="ORF">TCIL3000_0_36260</name>
</gene>
<protein>
    <submittedName>
        <fullName evidence="2">WGS project CAEQ00000000 data, annotated contig 1465</fullName>
    </submittedName>
</protein>
<keyword evidence="3" id="KW-1185">Reference proteome</keyword>
<dbReference type="OMA" id="EGFTVRC"/>
<dbReference type="SUPFAM" id="SSF54928">
    <property type="entry name" value="RNA-binding domain, RBD"/>
    <property type="match status" value="1"/>
</dbReference>
<dbReference type="AlphaFoldDB" id="F9W6G8"/>
<dbReference type="GO" id="GO:0003676">
    <property type="term" value="F:nucleic acid binding"/>
    <property type="evidence" value="ECO:0007669"/>
    <property type="project" value="InterPro"/>
</dbReference>
<feature type="region of interest" description="Disordered" evidence="1">
    <location>
        <begin position="98"/>
        <end position="117"/>
    </location>
</feature>
<evidence type="ECO:0000313" key="2">
    <source>
        <dbReference type="EMBL" id="CCD12773.1"/>
    </source>
</evidence>
<proteinExistence type="predicted"/>
<organism evidence="2 3">
    <name type="scientific">Trypanosoma congolense (strain IL3000)</name>
    <dbReference type="NCBI Taxonomy" id="1068625"/>
    <lineage>
        <taxon>Eukaryota</taxon>
        <taxon>Discoba</taxon>
        <taxon>Euglenozoa</taxon>
        <taxon>Kinetoplastea</taxon>
        <taxon>Metakinetoplastina</taxon>
        <taxon>Trypanosomatida</taxon>
        <taxon>Trypanosomatidae</taxon>
        <taxon>Trypanosoma</taxon>
        <taxon>Nannomonas</taxon>
    </lineage>
</organism>
<reference evidence="3" key="1">
    <citation type="submission" date="2011-07" db="EMBL/GenBank/DDBJ databases">
        <title>Divergent evolution of antigenic variation in African trypanosomes.</title>
        <authorList>
            <person name="Jackson A.P."/>
            <person name="Berry A."/>
            <person name="Allison H.C."/>
            <person name="Burton P."/>
            <person name="Anderson J."/>
            <person name="Aslett M."/>
            <person name="Brown R."/>
            <person name="Corton N."/>
            <person name="Harris D."/>
            <person name="Hauser H."/>
            <person name="Gamble J."/>
            <person name="Gilderthorp R."/>
            <person name="McQuillan J."/>
            <person name="Quail M.A."/>
            <person name="Sanders M."/>
            <person name="Van Tonder A."/>
            <person name="Ginger M.L."/>
            <person name="Donelson J.E."/>
            <person name="Field M.C."/>
            <person name="Barry J.D."/>
            <person name="Berriman M."/>
            <person name="Hertz-Fowler C."/>
        </authorList>
    </citation>
    <scope>NUCLEOTIDE SEQUENCE [LARGE SCALE GENOMIC DNA]</scope>
    <source>
        <strain evidence="3">IL3000</strain>
    </source>
</reference>
<sequence length="228" mass="25034">MPDFIALMKGNGGTGASAPVMDEKPRLVEQSPVSRCAADVLILLGFPWYVTEVQIRKYLTELHPTNTPPLTARLYTNPANGCSRGICFVEYARGPRGPTSVPNVTKTESQEEQQKGESDDIAVIMKQRIEATAYERHFVRVLLYYLTNKNWDRGGRLPELPTDPPLPSCARGGVLEGYGDEGFTVRCSATLGLANTVTPSGIANMQALRKRLRENEAKSVHINKVGDS</sequence>
<dbReference type="VEuPathDB" id="TriTrypDB:TcIL3000_0_36260"/>
<dbReference type="Proteomes" id="UP000000702">
    <property type="component" value="Unassembled WGS sequence"/>
</dbReference>